<keyword evidence="2" id="KW-1185">Reference proteome</keyword>
<name>A0A7J6N141_PERCH</name>
<evidence type="ECO:0000313" key="2">
    <source>
        <dbReference type="Proteomes" id="UP000591131"/>
    </source>
</evidence>
<dbReference type="GO" id="GO:0005634">
    <property type="term" value="C:nucleus"/>
    <property type="evidence" value="ECO:0007669"/>
    <property type="project" value="TreeGrafter"/>
</dbReference>
<gene>
    <name evidence="1" type="ORF">FOL47_000548</name>
</gene>
<comment type="caution">
    <text evidence="1">The sequence shown here is derived from an EMBL/GenBank/DDBJ whole genome shotgun (WGS) entry which is preliminary data.</text>
</comment>
<proteinExistence type="predicted"/>
<dbReference type="PANTHER" id="PTHR15967">
    <property type="entry name" value="E2F-ASSOCIATED PHOSPHOPROTEIN"/>
    <property type="match status" value="1"/>
</dbReference>
<dbReference type="OrthoDB" id="122464at2759"/>
<accession>A0A7J6N141</accession>
<evidence type="ECO:0008006" key="3">
    <source>
        <dbReference type="Google" id="ProtNLM"/>
    </source>
</evidence>
<dbReference type="Pfam" id="PF10238">
    <property type="entry name" value="Eapp_C"/>
    <property type="match status" value="1"/>
</dbReference>
<dbReference type="PANTHER" id="PTHR15967:SF0">
    <property type="entry name" value="E2F-ASSOCIATED PHOSPHOPROTEIN"/>
    <property type="match status" value="1"/>
</dbReference>
<dbReference type="Proteomes" id="UP000591131">
    <property type="component" value="Unassembled WGS sequence"/>
</dbReference>
<dbReference type="EMBL" id="JAAPAO010000011">
    <property type="protein sequence ID" value="KAF4677593.1"/>
    <property type="molecule type" value="Genomic_DNA"/>
</dbReference>
<dbReference type="InterPro" id="IPR019370">
    <property type="entry name" value="E2F-assoc_phosphoprotein"/>
</dbReference>
<protein>
    <recommendedName>
        <fullName evidence="3">E2F-associated phosphoprotein</fullName>
    </recommendedName>
</protein>
<evidence type="ECO:0000313" key="1">
    <source>
        <dbReference type="EMBL" id="KAF4677593.1"/>
    </source>
</evidence>
<sequence>MAVQRGLVDGARMSDEWEPTDFSCSTSHHLITRIEKLGGRHEDAHNLQDTDSSSPIRKRSNDLIEKQEKRFAEDPLKDDLYDPDMDDKDEEFVKQFTHVGESAAEEPGSGSRRRKVRHSDAVLSCPQCFTQICYVCQQHARYSNQYRALEVRNCTVDESKVTSYKDGPDTYNPVHCASCGLQVAMRDRSNGVYHIFDCIKDDPRE</sequence>
<dbReference type="AlphaFoldDB" id="A0A7J6N141"/>
<organism evidence="1 2">
    <name type="scientific">Perkinsus chesapeaki</name>
    <name type="common">Clam parasite</name>
    <name type="synonym">Perkinsus andrewsi</name>
    <dbReference type="NCBI Taxonomy" id="330153"/>
    <lineage>
        <taxon>Eukaryota</taxon>
        <taxon>Sar</taxon>
        <taxon>Alveolata</taxon>
        <taxon>Perkinsozoa</taxon>
        <taxon>Perkinsea</taxon>
        <taxon>Perkinsida</taxon>
        <taxon>Perkinsidae</taxon>
        <taxon>Perkinsus</taxon>
    </lineage>
</organism>
<reference evidence="1 2" key="1">
    <citation type="submission" date="2020-04" db="EMBL/GenBank/DDBJ databases">
        <title>Perkinsus chesapeaki whole genome sequence.</title>
        <authorList>
            <person name="Bogema D.R."/>
        </authorList>
    </citation>
    <scope>NUCLEOTIDE SEQUENCE [LARGE SCALE GENOMIC DNA]</scope>
    <source>
        <strain evidence="1">ATCC PRA-425</strain>
    </source>
</reference>